<keyword evidence="3" id="KW-1185">Reference proteome</keyword>
<evidence type="ECO:0000313" key="3">
    <source>
        <dbReference type="Proteomes" id="UP001367508"/>
    </source>
</evidence>
<organism evidence="2 3">
    <name type="scientific">Canavalia gladiata</name>
    <name type="common">Sword bean</name>
    <name type="synonym">Dolichos gladiatus</name>
    <dbReference type="NCBI Taxonomy" id="3824"/>
    <lineage>
        <taxon>Eukaryota</taxon>
        <taxon>Viridiplantae</taxon>
        <taxon>Streptophyta</taxon>
        <taxon>Embryophyta</taxon>
        <taxon>Tracheophyta</taxon>
        <taxon>Spermatophyta</taxon>
        <taxon>Magnoliopsida</taxon>
        <taxon>eudicotyledons</taxon>
        <taxon>Gunneridae</taxon>
        <taxon>Pentapetalae</taxon>
        <taxon>rosids</taxon>
        <taxon>fabids</taxon>
        <taxon>Fabales</taxon>
        <taxon>Fabaceae</taxon>
        <taxon>Papilionoideae</taxon>
        <taxon>50 kb inversion clade</taxon>
        <taxon>NPAAA clade</taxon>
        <taxon>indigoferoid/millettioid clade</taxon>
        <taxon>Phaseoleae</taxon>
        <taxon>Canavalia</taxon>
    </lineage>
</organism>
<feature type="chain" id="PRO_5043023734" evidence="1">
    <location>
        <begin position="20"/>
        <end position="130"/>
    </location>
</feature>
<dbReference type="Proteomes" id="UP001367508">
    <property type="component" value="Unassembled WGS sequence"/>
</dbReference>
<reference evidence="2 3" key="1">
    <citation type="submission" date="2024-01" db="EMBL/GenBank/DDBJ databases">
        <title>The genomes of 5 underutilized Papilionoideae crops provide insights into root nodulation and disease resistanc.</title>
        <authorList>
            <person name="Jiang F."/>
        </authorList>
    </citation>
    <scope>NUCLEOTIDE SEQUENCE [LARGE SCALE GENOMIC DNA]</scope>
    <source>
        <strain evidence="2">LVBAO_FW01</strain>
        <tissue evidence="2">Leaves</tissue>
    </source>
</reference>
<protein>
    <submittedName>
        <fullName evidence="2">Uncharacterized protein</fullName>
    </submittedName>
</protein>
<comment type="caution">
    <text evidence="2">The sequence shown here is derived from an EMBL/GenBank/DDBJ whole genome shotgun (WGS) entry which is preliminary data.</text>
</comment>
<dbReference type="AlphaFoldDB" id="A0AAN9LWX2"/>
<accession>A0AAN9LWX2</accession>
<evidence type="ECO:0000313" key="2">
    <source>
        <dbReference type="EMBL" id="KAK7343604.1"/>
    </source>
</evidence>
<sequence>MSHDYISLAFSALELTSLAFFVIDNQNFAQTVSQGMLVKNVPDVPGLGRKLKSDTKPKGMQSLNLKLDIKSMPIVASRSSEMKDHLPLSMAISLCRSECYMLYKEVEEWRQKAMSGTLLLFLPLQEIHQQ</sequence>
<gene>
    <name evidence="2" type="ORF">VNO77_12481</name>
</gene>
<feature type="signal peptide" evidence="1">
    <location>
        <begin position="1"/>
        <end position="19"/>
    </location>
</feature>
<name>A0AAN9LWX2_CANGL</name>
<dbReference type="EMBL" id="JAYMYQ010000003">
    <property type="protein sequence ID" value="KAK7343604.1"/>
    <property type="molecule type" value="Genomic_DNA"/>
</dbReference>
<keyword evidence="1" id="KW-0732">Signal</keyword>
<proteinExistence type="predicted"/>
<evidence type="ECO:0000256" key="1">
    <source>
        <dbReference type="SAM" id="SignalP"/>
    </source>
</evidence>